<evidence type="ECO:0000256" key="12">
    <source>
        <dbReference type="ARBA" id="ARBA00048870"/>
    </source>
</evidence>
<dbReference type="InterPro" id="IPR001509">
    <property type="entry name" value="Epimerase_deHydtase"/>
</dbReference>
<dbReference type="EC" id="1.1.1.234" evidence="7"/>
<reference evidence="16" key="1">
    <citation type="journal article" date="2020" name="Nat. Commun.">
        <title>Genome assembly of wild tea tree DASZ reveals pedigree and selection history of tea varieties.</title>
        <authorList>
            <person name="Zhang W."/>
            <person name="Zhang Y."/>
            <person name="Qiu H."/>
            <person name="Guo Y."/>
            <person name="Wan H."/>
            <person name="Zhang X."/>
            <person name="Scossa F."/>
            <person name="Alseekh S."/>
            <person name="Zhang Q."/>
            <person name="Wang P."/>
            <person name="Xu L."/>
            <person name="Schmidt M.H."/>
            <person name="Jia X."/>
            <person name="Li D."/>
            <person name="Zhu A."/>
            <person name="Guo F."/>
            <person name="Chen W."/>
            <person name="Ni D."/>
            <person name="Usadel B."/>
            <person name="Fernie A.R."/>
            <person name="Wen W."/>
        </authorList>
    </citation>
    <scope>NUCLEOTIDE SEQUENCE [LARGE SCALE GENOMIC DNA]</scope>
    <source>
        <strain evidence="16">cv. G240</strain>
    </source>
</reference>
<evidence type="ECO:0000256" key="1">
    <source>
        <dbReference type="ARBA" id="ARBA00004935"/>
    </source>
</evidence>
<dbReference type="CDD" id="cd08958">
    <property type="entry name" value="FR_SDR_e"/>
    <property type="match status" value="1"/>
</dbReference>
<sequence length="333" mass="37857">MERYEDKGSVCVTGGTGYVASWLIKKLLENGYRVRTTIRSSNHPDSKKDLSYLTNLPCASEKLQIFNADLDLPESFDEAIQGCIGVFHVAHPVDYKEKKPEEVKIQRAINGTLGILKACLHSKTVKRVVFTSSASTIMFNDKGLDVLDENHWSDIDYIRSVKIYGVSYMISKTLTEKAALEFAEKHGLDLVTVIPTVVNGPFICPRVPSSVNFSMAMIFGKKENCKYLGKIQMVHVDDVASAHIFLFEYPHAKGRYLCSAFDITIDKMFEFLSARYPEYPIPTLDSLKEIEIECFTRSDFSSKKLLDTGFKYKYRLEEMYDETIQCCKEKGFL</sequence>
<dbReference type="Proteomes" id="UP000593564">
    <property type="component" value="Unassembled WGS sequence"/>
</dbReference>
<evidence type="ECO:0000259" key="14">
    <source>
        <dbReference type="Pfam" id="PF01370"/>
    </source>
</evidence>
<dbReference type="PANTHER" id="PTHR10366">
    <property type="entry name" value="NAD DEPENDENT EPIMERASE/DEHYDRATASE"/>
    <property type="match status" value="1"/>
</dbReference>
<dbReference type="PANTHER" id="PTHR10366:SF563">
    <property type="entry name" value="CINNAMOYL-COA REDUCTASE 16"/>
    <property type="match status" value="1"/>
</dbReference>
<name>A0A7J7HLZ3_CAMSI</name>
<comment type="catalytic activity">
    <reaction evidence="13">
        <text>a (2R,3S,4S)-leucoanthocyanidin + NADP(+) = a (2R,3R)-dihydroflavonol + NADPH + H(+)</text>
        <dbReference type="Rhea" id="RHEA:54444"/>
        <dbReference type="ChEBI" id="CHEBI:15378"/>
        <dbReference type="ChEBI" id="CHEBI:57783"/>
        <dbReference type="ChEBI" id="CHEBI:58349"/>
        <dbReference type="ChEBI" id="CHEBI:138176"/>
        <dbReference type="ChEBI" id="CHEBI:138188"/>
        <dbReference type="EC" id="1.1.1.219"/>
    </reaction>
</comment>
<feature type="domain" description="NAD-dependent epimerase/dehydratase" evidence="14">
    <location>
        <begin position="10"/>
        <end position="252"/>
    </location>
</feature>
<dbReference type="InterPro" id="IPR050425">
    <property type="entry name" value="NAD(P)_dehydrat-like"/>
</dbReference>
<gene>
    <name evidence="15" type="ORF">HYC85_010942</name>
</gene>
<evidence type="ECO:0000256" key="3">
    <source>
        <dbReference type="ARBA" id="ARBA00023002"/>
    </source>
</evidence>
<evidence type="ECO:0000256" key="5">
    <source>
        <dbReference type="ARBA" id="ARBA00023445"/>
    </source>
</evidence>
<evidence type="ECO:0000256" key="13">
    <source>
        <dbReference type="ARBA" id="ARBA00049132"/>
    </source>
</evidence>
<keyword evidence="16" id="KW-1185">Reference proteome</keyword>
<comment type="similarity">
    <text evidence="5">Belongs to the NAD(P)-dependent epimerase/dehydratase family. Dihydroflavonol-4-reductase subfamily.</text>
</comment>
<dbReference type="GO" id="GO:0045552">
    <property type="term" value="F:dihydroflavanol 4-reductase activity"/>
    <property type="evidence" value="ECO:0007669"/>
    <property type="project" value="UniProtKB-EC"/>
</dbReference>
<evidence type="ECO:0000256" key="8">
    <source>
        <dbReference type="ARBA" id="ARBA00039057"/>
    </source>
</evidence>
<dbReference type="FunFam" id="3.40.50.720:FF:000085">
    <property type="entry name" value="Dihydroflavonol reductase"/>
    <property type="match status" value="1"/>
</dbReference>
<dbReference type="Pfam" id="PF01370">
    <property type="entry name" value="Epimerase"/>
    <property type="match status" value="1"/>
</dbReference>
<reference evidence="15 16" key="2">
    <citation type="submission" date="2020-07" db="EMBL/GenBank/DDBJ databases">
        <title>Genome assembly of wild tea tree DASZ reveals pedigree and selection history of tea varieties.</title>
        <authorList>
            <person name="Zhang W."/>
        </authorList>
    </citation>
    <scope>NUCLEOTIDE SEQUENCE [LARGE SCALE GENOMIC DNA]</scope>
    <source>
        <strain evidence="16">cv. G240</strain>
        <tissue evidence="15">Leaf</tissue>
    </source>
</reference>
<evidence type="ECO:0000256" key="7">
    <source>
        <dbReference type="ARBA" id="ARBA00039055"/>
    </source>
</evidence>
<keyword evidence="3" id="KW-0560">Oxidoreductase</keyword>
<dbReference type="GO" id="GO:0047890">
    <property type="term" value="F:flavanone 4-reductase activity"/>
    <property type="evidence" value="ECO:0007669"/>
    <property type="project" value="UniProtKB-EC"/>
</dbReference>
<protein>
    <recommendedName>
        <fullName evidence="9">Dihydroflavonol 4-reductase</fullName>
        <ecNumber evidence="8">1.1.1.219</ecNumber>
        <ecNumber evidence="7">1.1.1.234</ecNumber>
    </recommendedName>
    <alternativeName>
        <fullName evidence="11">Dihydrokaempferol 4-reductase</fullName>
    </alternativeName>
    <alternativeName>
        <fullName evidence="10">Flavanone 4-reductase</fullName>
    </alternativeName>
</protein>
<dbReference type="AlphaFoldDB" id="A0A7J7HLZ3"/>
<evidence type="ECO:0000256" key="9">
    <source>
        <dbReference type="ARBA" id="ARBA00039963"/>
    </source>
</evidence>
<comment type="caution">
    <text evidence="15">The sequence shown here is derived from an EMBL/GenBank/DDBJ whole genome shotgun (WGS) entry which is preliminary data.</text>
</comment>
<evidence type="ECO:0000313" key="15">
    <source>
        <dbReference type="EMBL" id="KAF5952998.1"/>
    </source>
</evidence>
<dbReference type="Gene3D" id="3.40.50.720">
    <property type="entry name" value="NAD(P)-binding Rossmann-like Domain"/>
    <property type="match status" value="1"/>
</dbReference>
<organism evidence="15 16">
    <name type="scientific">Camellia sinensis</name>
    <name type="common">Tea plant</name>
    <name type="synonym">Thea sinensis</name>
    <dbReference type="NCBI Taxonomy" id="4442"/>
    <lineage>
        <taxon>Eukaryota</taxon>
        <taxon>Viridiplantae</taxon>
        <taxon>Streptophyta</taxon>
        <taxon>Embryophyta</taxon>
        <taxon>Tracheophyta</taxon>
        <taxon>Spermatophyta</taxon>
        <taxon>Magnoliopsida</taxon>
        <taxon>eudicotyledons</taxon>
        <taxon>Gunneridae</taxon>
        <taxon>Pentapetalae</taxon>
        <taxon>asterids</taxon>
        <taxon>Ericales</taxon>
        <taxon>Theaceae</taxon>
        <taxon>Camellia</taxon>
    </lineage>
</organism>
<evidence type="ECO:0000256" key="10">
    <source>
        <dbReference type="ARBA" id="ARBA00042087"/>
    </source>
</evidence>
<evidence type="ECO:0000256" key="6">
    <source>
        <dbReference type="ARBA" id="ARBA00037100"/>
    </source>
</evidence>
<dbReference type="InterPro" id="IPR036291">
    <property type="entry name" value="NAD(P)-bd_dom_sf"/>
</dbReference>
<evidence type="ECO:0000256" key="11">
    <source>
        <dbReference type="ARBA" id="ARBA00042831"/>
    </source>
</evidence>
<dbReference type="SUPFAM" id="SSF51735">
    <property type="entry name" value="NAD(P)-binding Rossmann-fold domains"/>
    <property type="match status" value="1"/>
</dbReference>
<evidence type="ECO:0000256" key="4">
    <source>
        <dbReference type="ARBA" id="ARBA00023241"/>
    </source>
</evidence>
<evidence type="ECO:0000313" key="16">
    <source>
        <dbReference type="Proteomes" id="UP000593564"/>
    </source>
</evidence>
<dbReference type="EMBL" id="JACBKZ010000004">
    <property type="protein sequence ID" value="KAF5952998.1"/>
    <property type="molecule type" value="Genomic_DNA"/>
</dbReference>
<comment type="pathway">
    <text evidence="1">Pigment biosynthesis; anthocyanin biosynthesis.</text>
</comment>
<dbReference type="EC" id="1.1.1.219" evidence="8"/>
<proteinExistence type="inferred from homology"/>
<comment type="function">
    <text evidence="6">Bifunctional enzyme involved in flavonoid metabolism.</text>
</comment>
<comment type="catalytic activity">
    <reaction evidence="12">
        <text>(2S)-flavan-4-ol + NADP(+) = (2S)-flavanone + NADPH + H(+)</text>
        <dbReference type="Rhea" id="RHEA:11228"/>
        <dbReference type="ChEBI" id="CHEBI:15378"/>
        <dbReference type="ChEBI" id="CHEBI:15605"/>
        <dbReference type="ChEBI" id="CHEBI:15606"/>
        <dbReference type="ChEBI" id="CHEBI:57783"/>
        <dbReference type="ChEBI" id="CHEBI:58349"/>
        <dbReference type="EC" id="1.1.1.234"/>
    </reaction>
</comment>
<keyword evidence="2" id="KW-0521">NADP</keyword>
<keyword evidence="4" id="KW-0284">Flavonoid biosynthesis</keyword>
<accession>A0A7J7HLZ3</accession>
<evidence type="ECO:0000256" key="2">
    <source>
        <dbReference type="ARBA" id="ARBA00022857"/>
    </source>
</evidence>
<dbReference type="GO" id="GO:0009813">
    <property type="term" value="P:flavonoid biosynthetic process"/>
    <property type="evidence" value="ECO:0007669"/>
    <property type="project" value="UniProtKB-KW"/>
</dbReference>